<keyword evidence="1" id="KW-0812">Transmembrane</keyword>
<gene>
    <name evidence="2" type="ORF">WHX56_14080</name>
</gene>
<accession>A0ABZ2S6G7</accession>
<keyword evidence="3" id="KW-1185">Reference proteome</keyword>
<evidence type="ECO:0000256" key="1">
    <source>
        <dbReference type="SAM" id="Phobius"/>
    </source>
</evidence>
<sequence length="248" mass="27134">MKESIRDWFDWRGWVVVGSAIAIVLALAAILSPAFRTFFADSATAAWASAVGTAAAAAAAVWLGLREGNWRHQKNSVDEAIFTALIRPEAEALIKQLQVARQLHDAVRAMGFNRASSILALESARTYGSRPALVETRKYVEQFGALGERRAAALARAVGTLGLLGEALQMAAHYRGEGDTHLAQSGLDESLRLIERIQISLCIALQIDDEEYQHIIRPPVQGIMEPSERYKSLQESLNKKIAAGEIQQ</sequence>
<dbReference type="Proteomes" id="UP001456224">
    <property type="component" value="Chromosome"/>
</dbReference>
<evidence type="ECO:0000313" key="2">
    <source>
        <dbReference type="EMBL" id="WXR76573.1"/>
    </source>
</evidence>
<protein>
    <submittedName>
        <fullName evidence="2">Uncharacterized protein</fullName>
    </submittedName>
</protein>
<proteinExistence type="predicted"/>
<reference evidence="2 3" key="1">
    <citation type="submission" date="2024-03" db="EMBL/GenBank/DDBJ databases">
        <title>Reference genomes for the five species model microbial community.</title>
        <authorList>
            <person name="Padfield D."/>
        </authorList>
    </citation>
    <scope>NUCLEOTIDE SEQUENCE [LARGE SCALE GENOMIC DNA]</scope>
    <source>
        <strain evidence="2 3">AB1</strain>
    </source>
</reference>
<dbReference type="RefSeq" id="WP_338881537.1">
    <property type="nucleotide sequence ID" value="NZ_CP148753.1"/>
</dbReference>
<feature type="transmembrane region" description="Helical" evidence="1">
    <location>
        <begin position="12"/>
        <end position="32"/>
    </location>
</feature>
<name>A0ABZ2S6G7_9BURK</name>
<feature type="transmembrane region" description="Helical" evidence="1">
    <location>
        <begin position="44"/>
        <end position="65"/>
    </location>
</feature>
<keyword evidence="1" id="KW-1133">Transmembrane helix</keyword>
<keyword evidence="1" id="KW-0472">Membrane</keyword>
<evidence type="ECO:0000313" key="3">
    <source>
        <dbReference type="Proteomes" id="UP001456224"/>
    </source>
</evidence>
<dbReference type="EMBL" id="CP148753">
    <property type="protein sequence ID" value="WXR76573.1"/>
    <property type="molecule type" value="Genomic_DNA"/>
</dbReference>
<organism evidence="2 3">
    <name type="scientific">Achromobacter veterisilvae</name>
    <dbReference type="NCBI Taxonomy" id="2069367"/>
    <lineage>
        <taxon>Bacteria</taxon>
        <taxon>Pseudomonadati</taxon>
        <taxon>Pseudomonadota</taxon>
        <taxon>Betaproteobacteria</taxon>
        <taxon>Burkholderiales</taxon>
        <taxon>Alcaligenaceae</taxon>
        <taxon>Achromobacter</taxon>
    </lineage>
</organism>